<name>A0ABW6VDV8_MICFU</name>
<evidence type="ECO:0000313" key="1">
    <source>
        <dbReference type="EMBL" id="MFF4777529.1"/>
    </source>
</evidence>
<reference evidence="1 2" key="1">
    <citation type="submission" date="2024-10" db="EMBL/GenBank/DDBJ databases">
        <title>The Natural Products Discovery Center: Release of the First 8490 Sequenced Strains for Exploring Actinobacteria Biosynthetic Diversity.</title>
        <authorList>
            <person name="Kalkreuter E."/>
            <person name="Kautsar S.A."/>
            <person name="Yang D."/>
            <person name="Bader C.D."/>
            <person name="Teijaro C.N."/>
            <person name="Fluegel L."/>
            <person name="Davis C.M."/>
            <person name="Simpson J.R."/>
            <person name="Lauterbach L."/>
            <person name="Steele A.D."/>
            <person name="Gui C."/>
            <person name="Meng S."/>
            <person name="Li G."/>
            <person name="Viehrig K."/>
            <person name="Ye F."/>
            <person name="Su P."/>
            <person name="Kiefer A.F."/>
            <person name="Nichols A."/>
            <person name="Cepeda A.J."/>
            <person name="Yan W."/>
            <person name="Fan B."/>
            <person name="Jiang Y."/>
            <person name="Adhikari A."/>
            <person name="Zheng C.-J."/>
            <person name="Schuster L."/>
            <person name="Cowan T.M."/>
            <person name="Smanski M.J."/>
            <person name="Chevrette M.G."/>
            <person name="De Carvalho L.P.S."/>
            <person name="Shen B."/>
        </authorList>
    </citation>
    <scope>NUCLEOTIDE SEQUENCE [LARGE SCALE GENOMIC DNA]</scope>
    <source>
        <strain evidence="1 2">NPDC001281</strain>
    </source>
</reference>
<organism evidence="1 2">
    <name type="scientific">Microtetraspora fusca</name>
    <dbReference type="NCBI Taxonomy" id="1997"/>
    <lineage>
        <taxon>Bacteria</taxon>
        <taxon>Bacillati</taxon>
        <taxon>Actinomycetota</taxon>
        <taxon>Actinomycetes</taxon>
        <taxon>Streptosporangiales</taxon>
        <taxon>Streptosporangiaceae</taxon>
        <taxon>Microtetraspora</taxon>
    </lineage>
</organism>
<sequence length="108" mass="12125">MTDEYIPFHHEHPLHGQPGQRAFFTRDSVLPAADLVGRTVTLAGKDGQVYDKTVVTACDGRTLTLNGGRIAWPYQPYWEPTPITEVSVPTWEIARGRLFPDQQEDTTS</sequence>
<proteinExistence type="predicted"/>
<dbReference type="EMBL" id="JBIAXI010000024">
    <property type="protein sequence ID" value="MFF4777529.1"/>
    <property type="molecule type" value="Genomic_DNA"/>
</dbReference>
<accession>A0ABW6VDV8</accession>
<gene>
    <name evidence="1" type="ORF">ACFY05_32200</name>
</gene>
<dbReference type="RefSeq" id="WP_387345986.1">
    <property type="nucleotide sequence ID" value="NZ_JBIAXI010000024.1"/>
</dbReference>
<evidence type="ECO:0000313" key="2">
    <source>
        <dbReference type="Proteomes" id="UP001602119"/>
    </source>
</evidence>
<dbReference type="Proteomes" id="UP001602119">
    <property type="component" value="Unassembled WGS sequence"/>
</dbReference>
<protein>
    <submittedName>
        <fullName evidence="1">Uncharacterized protein</fullName>
    </submittedName>
</protein>
<comment type="caution">
    <text evidence="1">The sequence shown here is derived from an EMBL/GenBank/DDBJ whole genome shotgun (WGS) entry which is preliminary data.</text>
</comment>
<keyword evidence="2" id="KW-1185">Reference proteome</keyword>